<evidence type="ECO:0000313" key="1">
    <source>
        <dbReference type="EMBL" id="TXL80796.1"/>
    </source>
</evidence>
<evidence type="ECO:0000313" key="2">
    <source>
        <dbReference type="Proteomes" id="UP000426772"/>
    </source>
</evidence>
<organism evidence="1 2">
    <name type="scientific">Pantoea vagans</name>
    <dbReference type="NCBI Taxonomy" id="470934"/>
    <lineage>
        <taxon>Bacteria</taxon>
        <taxon>Pseudomonadati</taxon>
        <taxon>Pseudomonadota</taxon>
        <taxon>Gammaproteobacteria</taxon>
        <taxon>Enterobacterales</taxon>
        <taxon>Erwiniaceae</taxon>
        <taxon>Pantoea</taxon>
    </lineage>
</organism>
<keyword evidence="2" id="KW-1185">Reference proteome</keyword>
<reference evidence="1 2" key="1">
    <citation type="submission" date="2018-10" db="EMBL/GenBank/DDBJ databases">
        <title>Draft genome sequence of Pantoea vagans isolated from corpses of the sugarcane aphid Melanaphis sacchari Zehntner.</title>
        <authorList>
            <person name="Toledo E."/>
            <person name="Pena G."/>
            <person name="Lozano L."/>
        </authorList>
    </citation>
    <scope>NUCLEOTIDE SEQUENCE [LARGE SCALE GENOMIC DNA]</scope>
    <source>
        <strain evidence="1 2">ET-90</strain>
    </source>
</reference>
<accession>A0ABY3LKG9</accession>
<dbReference type="EMBL" id="RCNL01000001">
    <property type="protein sequence ID" value="TXL80796.1"/>
    <property type="molecule type" value="Genomic_DNA"/>
</dbReference>
<sequence>MKTINLDLTEEWQLVADTDQTYDVQVEFGSALFCLSQHTPDASQAGQTIRPGRWLKFSELRVWFKTTLAGSYISVSSYDPSKS</sequence>
<gene>
    <name evidence="1" type="ORF">D9O29_01465</name>
</gene>
<dbReference type="Proteomes" id="UP000426772">
    <property type="component" value="Unassembled WGS sequence"/>
</dbReference>
<proteinExistence type="predicted"/>
<dbReference type="RefSeq" id="WP_147788352.1">
    <property type="nucleotide sequence ID" value="NZ_RCNL01000001.1"/>
</dbReference>
<comment type="caution">
    <text evidence="1">The sequence shown here is derived from an EMBL/GenBank/DDBJ whole genome shotgun (WGS) entry which is preliminary data.</text>
</comment>
<protein>
    <submittedName>
        <fullName evidence="1">Uncharacterized protein</fullName>
    </submittedName>
</protein>
<name>A0ABY3LKG9_9GAMM</name>